<dbReference type="SUPFAM" id="SSF52402">
    <property type="entry name" value="Adenine nucleotide alpha hydrolases-like"/>
    <property type="match status" value="1"/>
</dbReference>
<dbReference type="Proteomes" id="UP000233551">
    <property type="component" value="Unassembled WGS sequence"/>
</dbReference>
<keyword evidence="2" id="KW-1185">Reference proteome</keyword>
<evidence type="ECO:0000313" key="1">
    <source>
        <dbReference type="EMBL" id="PKI45008.1"/>
    </source>
</evidence>
<dbReference type="InterPro" id="IPR014729">
    <property type="entry name" value="Rossmann-like_a/b/a_fold"/>
</dbReference>
<dbReference type="CDD" id="cd23659">
    <property type="entry name" value="USP_At3g01520-like"/>
    <property type="match status" value="1"/>
</dbReference>
<protein>
    <submittedName>
        <fullName evidence="1">Uncharacterized protein</fullName>
    </submittedName>
</protein>
<dbReference type="InterPro" id="IPR006015">
    <property type="entry name" value="Universal_stress_UspA"/>
</dbReference>
<dbReference type="STRING" id="22663.A0A2I0ILW5"/>
<proteinExistence type="predicted"/>
<comment type="caution">
    <text evidence="1">The sequence shown here is derived from an EMBL/GenBank/DDBJ whole genome shotgun (WGS) entry which is preliminary data.</text>
</comment>
<accession>A0A2I0ILW5</accession>
<reference evidence="1 2" key="1">
    <citation type="submission" date="2017-11" db="EMBL/GenBank/DDBJ databases">
        <title>De-novo sequencing of pomegranate (Punica granatum L.) genome.</title>
        <authorList>
            <person name="Akparov Z."/>
            <person name="Amiraslanov A."/>
            <person name="Hajiyeva S."/>
            <person name="Abbasov M."/>
            <person name="Kaur K."/>
            <person name="Hamwieh A."/>
            <person name="Solovyev V."/>
            <person name="Salamov A."/>
            <person name="Braich B."/>
            <person name="Kosarev P."/>
            <person name="Mahmoud A."/>
            <person name="Hajiyev E."/>
            <person name="Babayeva S."/>
            <person name="Izzatullayeva V."/>
            <person name="Mammadov A."/>
            <person name="Mammadov A."/>
            <person name="Sharifova S."/>
            <person name="Ojaghi J."/>
            <person name="Eynullazada K."/>
            <person name="Bayramov B."/>
            <person name="Abdulazimova A."/>
            <person name="Shahmuradov I."/>
        </authorList>
    </citation>
    <scope>NUCLEOTIDE SEQUENCE [LARGE SCALE GENOMIC DNA]</scope>
    <source>
        <strain evidence="2">cv. AG2017</strain>
        <tissue evidence="1">Leaf</tissue>
    </source>
</reference>
<dbReference type="Gene3D" id="3.40.50.620">
    <property type="entry name" value="HUPs"/>
    <property type="match status" value="1"/>
</dbReference>
<dbReference type="GeneID" id="116198806"/>
<dbReference type="PANTHER" id="PTHR31964">
    <property type="entry name" value="ADENINE NUCLEOTIDE ALPHA HYDROLASES-LIKE SUPERFAMILY PROTEIN"/>
    <property type="match status" value="1"/>
</dbReference>
<name>A0A2I0ILW5_PUNGR</name>
<dbReference type="AlphaFoldDB" id="A0A2I0ILW5"/>
<dbReference type="PANTHER" id="PTHR31964:SF134">
    <property type="entry name" value="ADENINE NUCLEOTIDE ALPHA HYDROLASES-LIKE SUPERFAMILY PROTEIN"/>
    <property type="match status" value="1"/>
</dbReference>
<dbReference type="PRINTS" id="PR01438">
    <property type="entry name" value="UNVRSLSTRESS"/>
</dbReference>
<sequence length="177" mass="19293">MAEQTEAEKKKPKKVMVVIDESESSYNALVWVLDNLKETICFSSTETSLILFSSQPLVVPGFISSSPFGPARLYFHGPSAAGPEIHNPAQELNRKVSLGLLKKAKEICACQGVNAETMTETGDPKATICSAVQKYKIDLLIIGCEDYGPLKRFLVGSMSDYCLKNANCSVLVVKKSK</sequence>
<dbReference type="Pfam" id="PF00582">
    <property type="entry name" value="Usp"/>
    <property type="match status" value="1"/>
</dbReference>
<dbReference type="OrthoDB" id="843225at2759"/>
<organism evidence="1 2">
    <name type="scientific">Punica granatum</name>
    <name type="common">Pomegranate</name>
    <dbReference type="NCBI Taxonomy" id="22663"/>
    <lineage>
        <taxon>Eukaryota</taxon>
        <taxon>Viridiplantae</taxon>
        <taxon>Streptophyta</taxon>
        <taxon>Embryophyta</taxon>
        <taxon>Tracheophyta</taxon>
        <taxon>Spermatophyta</taxon>
        <taxon>Magnoliopsida</taxon>
        <taxon>eudicotyledons</taxon>
        <taxon>Gunneridae</taxon>
        <taxon>Pentapetalae</taxon>
        <taxon>rosids</taxon>
        <taxon>malvids</taxon>
        <taxon>Myrtales</taxon>
        <taxon>Lythraceae</taxon>
        <taxon>Punica</taxon>
    </lineage>
</organism>
<gene>
    <name evidence="1" type="ORF">CRG98_034603</name>
</gene>
<dbReference type="EMBL" id="PGOL01002808">
    <property type="protein sequence ID" value="PKI45008.1"/>
    <property type="molecule type" value="Genomic_DNA"/>
</dbReference>
<evidence type="ECO:0000313" key="2">
    <source>
        <dbReference type="Proteomes" id="UP000233551"/>
    </source>
</evidence>
<dbReference type="InterPro" id="IPR006016">
    <property type="entry name" value="UspA"/>
</dbReference>